<dbReference type="Proteomes" id="UP001154114">
    <property type="component" value="Chromosome 13"/>
</dbReference>
<gene>
    <name evidence="2" type="ORF">CINC_LOCUS2594</name>
</gene>
<dbReference type="OrthoDB" id="7267203at2759"/>
<accession>A0A9N8PZ23</accession>
<evidence type="ECO:0000256" key="1">
    <source>
        <dbReference type="SAM" id="MobiDB-lite"/>
    </source>
</evidence>
<feature type="region of interest" description="Disordered" evidence="1">
    <location>
        <begin position="124"/>
        <end position="156"/>
    </location>
</feature>
<dbReference type="AlphaFoldDB" id="A0A9N8PZ23"/>
<name>A0A9N8PZ23_CHRIL</name>
<feature type="compositionally biased region" description="Polar residues" evidence="1">
    <location>
        <begin position="145"/>
        <end position="156"/>
    </location>
</feature>
<dbReference type="EMBL" id="LR824016">
    <property type="protein sequence ID" value="CAD0200913.1"/>
    <property type="molecule type" value="Genomic_DNA"/>
</dbReference>
<organism evidence="2 3">
    <name type="scientific">Chrysodeixis includens</name>
    <name type="common">Soybean looper</name>
    <name type="synonym">Pseudoplusia includens</name>
    <dbReference type="NCBI Taxonomy" id="689277"/>
    <lineage>
        <taxon>Eukaryota</taxon>
        <taxon>Metazoa</taxon>
        <taxon>Ecdysozoa</taxon>
        <taxon>Arthropoda</taxon>
        <taxon>Hexapoda</taxon>
        <taxon>Insecta</taxon>
        <taxon>Pterygota</taxon>
        <taxon>Neoptera</taxon>
        <taxon>Endopterygota</taxon>
        <taxon>Lepidoptera</taxon>
        <taxon>Glossata</taxon>
        <taxon>Ditrysia</taxon>
        <taxon>Noctuoidea</taxon>
        <taxon>Noctuidae</taxon>
        <taxon>Plusiinae</taxon>
        <taxon>Chrysodeixis</taxon>
    </lineage>
</organism>
<protein>
    <submittedName>
        <fullName evidence="2">Uncharacterized protein</fullName>
    </submittedName>
</protein>
<proteinExistence type="predicted"/>
<keyword evidence="3" id="KW-1185">Reference proteome</keyword>
<reference evidence="2" key="1">
    <citation type="submission" date="2021-12" db="EMBL/GenBank/DDBJ databases">
        <authorList>
            <person name="King R."/>
        </authorList>
    </citation>
    <scope>NUCLEOTIDE SEQUENCE</scope>
</reference>
<evidence type="ECO:0000313" key="2">
    <source>
        <dbReference type="EMBL" id="CAD0200913.1"/>
    </source>
</evidence>
<evidence type="ECO:0000313" key="3">
    <source>
        <dbReference type="Proteomes" id="UP001154114"/>
    </source>
</evidence>
<sequence>MNTDSGDSFTPDDHGSIMDYASTPHQKYWRELGIDILDLVCHNSLRPSVKPSSNIAVTALLAIVRVPGAHRRAPPALRDLARKNSRSAEHASRTVGYSGSFTYMLILAADFRGKRERRAHAEPPMISGRWPTVGSRAPPRACAAHTSQQTVATQLT</sequence>